<dbReference type="AlphaFoldDB" id="A0AAV0VMB7"/>
<evidence type="ECO:0000313" key="2">
    <source>
        <dbReference type="Proteomes" id="UP001160148"/>
    </source>
</evidence>
<gene>
    <name evidence="1" type="ORF">MEUPH1_LOCUS2418</name>
</gene>
<keyword evidence="2" id="KW-1185">Reference proteome</keyword>
<organism evidence="1 2">
    <name type="scientific">Macrosiphum euphorbiae</name>
    <name type="common">potato aphid</name>
    <dbReference type="NCBI Taxonomy" id="13131"/>
    <lineage>
        <taxon>Eukaryota</taxon>
        <taxon>Metazoa</taxon>
        <taxon>Ecdysozoa</taxon>
        <taxon>Arthropoda</taxon>
        <taxon>Hexapoda</taxon>
        <taxon>Insecta</taxon>
        <taxon>Pterygota</taxon>
        <taxon>Neoptera</taxon>
        <taxon>Paraneoptera</taxon>
        <taxon>Hemiptera</taxon>
        <taxon>Sternorrhyncha</taxon>
        <taxon>Aphidomorpha</taxon>
        <taxon>Aphidoidea</taxon>
        <taxon>Aphididae</taxon>
        <taxon>Macrosiphini</taxon>
        <taxon>Macrosiphum</taxon>
    </lineage>
</organism>
<accession>A0AAV0VMB7</accession>
<dbReference type="Proteomes" id="UP001160148">
    <property type="component" value="Unassembled WGS sequence"/>
</dbReference>
<dbReference type="PANTHER" id="PTHR33053">
    <property type="entry name" value="PROTEIN, PUTATIVE-RELATED"/>
    <property type="match status" value="1"/>
</dbReference>
<dbReference type="EMBL" id="CARXXK010000001">
    <property type="protein sequence ID" value="CAI6345396.1"/>
    <property type="molecule type" value="Genomic_DNA"/>
</dbReference>
<comment type="caution">
    <text evidence="1">The sequence shown here is derived from an EMBL/GenBank/DDBJ whole genome shotgun (WGS) entry which is preliminary data.</text>
</comment>
<proteinExistence type="predicted"/>
<evidence type="ECO:0000313" key="1">
    <source>
        <dbReference type="EMBL" id="CAI6345396.1"/>
    </source>
</evidence>
<name>A0AAV0VMB7_9HEMI</name>
<evidence type="ECO:0008006" key="3">
    <source>
        <dbReference type="Google" id="ProtNLM"/>
    </source>
</evidence>
<protein>
    <recommendedName>
        <fullName evidence="3">Transposase</fullName>
    </recommendedName>
</protein>
<reference evidence="1 2" key="1">
    <citation type="submission" date="2023-01" db="EMBL/GenBank/DDBJ databases">
        <authorList>
            <person name="Whitehead M."/>
        </authorList>
    </citation>
    <scope>NUCLEOTIDE SEQUENCE [LARGE SCALE GENOMIC DNA]</scope>
</reference>
<sequence>MEYKQFLEKRLVVDAFCCDCPAKSYVLFIKGHAGYSSCTRCQVEGERVNNTTCFLGTNFLKRTHIDFINRSDEDHHVTDTISILTEVPEIDMVNNFSLDYMHLVCLGVMKKMLLLWLGMFKKSSVMFRLPSKDINKISNHLLS</sequence>